<comment type="similarity">
    <text evidence="1">Belongs to the peptidase S1C family.</text>
</comment>
<keyword evidence="4" id="KW-1133">Transmembrane helix</keyword>
<evidence type="ECO:0000256" key="3">
    <source>
        <dbReference type="ARBA" id="ARBA00022801"/>
    </source>
</evidence>
<keyword evidence="2" id="KW-0645">Protease</keyword>
<dbReference type="SUPFAM" id="SSF50156">
    <property type="entry name" value="PDZ domain-like"/>
    <property type="match status" value="1"/>
</dbReference>
<comment type="caution">
    <text evidence="6">The sequence shown here is derived from an EMBL/GenBank/DDBJ whole genome shotgun (WGS) entry which is preliminary data.</text>
</comment>
<dbReference type="InterPro" id="IPR001478">
    <property type="entry name" value="PDZ"/>
</dbReference>
<dbReference type="PANTHER" id="PTHR43343">
    <property type="entry name" value="PEPTIDASE S12"/>
    <property type="match status" value="1"/>
</dbReference>
<dbReference type="InterPro" id="IPR051201">
    <property type="entry name" value="Chloro_Bact_Ser_Proteases"/>
</dbReference>
<keyword evidence="3" id="KW-0378">Hydrolase</keyword>
<dbReference type="SMART" id="SM00228">
    <property type="entry name" value="PDZ"/>
    <property type="match status" value="1"/>
</dbReference>
<organism evidence="6 7">
    <name type="scientific">Psittacicella hinzii</name>
    <dbReference type="NCBI Taxonomy" id="2028575"/>
    <lineage>
        <taxon>Bacteria</taxon>
        <taxon>Pseudomonadati</taxon>
        <taxon>Pseudomonadota</taxon>
        <taxon>Gammaproteobacteria</taxon>
        <taxon>Pasteurellales</taxon>
        <taxon>Psittacicellaceae</taxon>
        <taxon>Psittacicella</taxon>
    </lineage>
</organism>
<dbReference type="OrthoDB" id="9758917at2"/>
<evidence type="ECO:0000259" key="5">
    <source>
        <dbReference type="PROSITE" id="PS50106"/>
    </source>
</evidence>
<gene>
    <name evidence="6" type="ORF">CKF58_06560</name>
</gene>
<dbReference type="PRINTS" id="PR00834">
    <property type="entry name" value="PROTEASES2C"/>
</dbReference>
<proteinExistence type="inferred from homology"/>
<keyword evidence="4" id="KW-0812">Transmembrane</keyword>
<sequence>MHALKKTLHFLVFLALGVFAALGMMYVYKTLTNTVNVEHVVSQSSRYEDPSLVNNANAVPNLGVQPTSVSYGAAIAKVYASVVNVYAQTKSGAGVVNSYGSGVVMTADGYVLTNNHVVGNAKDFAVTLVDGTVYRADLIGRDYLTDLAVLKLSTSGEYTKIRAIKSDNTARVRVGDVVIAIGNPLNLGQSATMGIISALGRATVDKAGYQQLIQTDVALNTGNSGGALINASGDLIGINTLIVNEAYGQQVSGLGFAIPTAEAVNIMQQIIKKGFAEHPYFGAQTSLMTDASNKNYLIISYIDPEGPAYKAGLRIGDRIISIDGLVVSQVNEFFNKIGSYDLGANINLQVERQGTLSNYKVILGSVSGGTTIK</sequence>
<dbReference type="InterPro" id="IPR043504">
    <property type="entry name" value="Peptidase_S1_PA_chymotrypsin"/>
</dbReference>
<feature type="domain" description="PDZ" evidence="5">
    <location>
        <begin position="265"/>
        <end position="324"/>
    </location>
</feature>
<dbReference type="PROSITE" id="PS50106">
    <property type="entry name" value="PDZ"/>
    <property type="match status" value="1"/>
</dbReference>
<dbReference type="EMBL" id="NRJG01000127">
    <property type="protein sequence ID" value="RIY35696.1"/>
    <property type="molecule type" value="Genomic_DNA"/>
</dbReference>
<dbReference type="AlphaFoldDB" id="A0A3A1YE50"/>
<evidence type="ECO:0000256" key="4">
    <source>
        <dbReference type="SAM" id="Phobius"/>
    </source>
</evidence>
<keyword evidence="7" id="KW-1185">Reference proteome</keyword>
<dbReference type="GO" id="GO:0004252">
    <property type="term" value="F:serine-type endopeptidase activity"/>
    <property type="evidence" value="ECO:0007669"/>
    <property type="project" value="InterPro"/>
</dbReference>
<dbReference type="Pfam" id="PF13365">
    <property type="entry name" value="Trypsin_2"/>
    <property type="match status" value="1"/>
</dbReference>
<protein>
    <recommendedName>
        <fullName evidence="5">PDZ domain-containing protein</fullName>
    </recommendedName>
</protein>
<dbReference type="Gene3D" id="2.40.10.10">
    <property type="entry name" value="Trypsin-like serine proteases"/>
    <property type="match status" value="2"/>
</dbReference>
<name>A0A3A1YE50_9GAMM</name>
<dbReference type="Pfam" id="PF13180">
    <property type="entry name" value="PDZ_2"/>
    <property type="match status" value="1"/>
</dbReference>
<accession>A0A3A1YE50</accession>
<dbReference type="Proteomes" id="UP000265916">
    <property type="component" value="Unassembled WGS sequence"/>
</dbReference>
<dbReference type="SUPFAM" id="SSF50494">
    <property type="entry name" value="Trypsin-like serine proteases"/>
    <property type="match status" value="1"/>
</dbReference>
<evidence type="ECO:0000313" key="7">
    <source>
        <dbReference type="Proteomes" id="UP000265916"/>
    </source>
</evidence>
<evidence type="ECO:0000313" key="6">
    <source>
        <dbReference type="EMBL" id="RIY35696.1"/>
    </source>
</evidence>
<dbReference type="InterPro" id="IPR036034">
    <property type="entry name" value="PDZ_sf"/>
</dbReference>
<reference evidence="6 7" key="1">
    <citation type="submission" date="2017-08" db="EMBL/GenBank/DDBJ databases">
        <title>Reclassification of Bisgaard taxon 37 and 44.</title>
        <authorList>
            <person name="Christensen H."/>
        </authorList>
    </citation>
    <scope>NUCLEOTIDE SEQUENCE [LARGE SCALE GENOMIC DNA]</scope>
    <source>
        <strain evidence="6 7">111</strain>
    </source>
</reference>
<evidence type="ECO:0000256" key="1">
    <source>
        <dbReference type="ARBA" id="ARBA00010541"/>
    </source>
</evidence>
<dbReference type="InterPro" id="IPR009003">
    <property type="entry name" value="Peptidase_S1_PA"/>
</dbReference>
<dbReference type="Gene3D" id="2.30.42.10">
    <property type="match status" value="1"/>
</dbReference>
<dbReference type="PANTHER" id="PTHR43343:SF3">
    <property type="entry name" value="PROTEASE DO-LIKE 8, CHLOROPLASTIC"/>
    <property type="match status" value="1"/>
</dbReference>
<evidence type="ECO:0000256" key="2">
    <source>
        <dbReference type="ARBA" id="ARBA00022670"/>
    </source>
</evidence>
<feature type="transmembrane region" description="Helical" evidence="4">
    <location>
        <begin position="7"/>
        <end position="28"/>
    </location>
</feature>
<dbReference type="InterPro" id="IPR001940">
    <property type="entry name" value="Peptidase_S1C"/>
</dbReference>
<keyword evidence="4" id="KW-0472">Membrane</keyword>
<dbReference type="GO" id="GO:0006508">
    <property type="term" value="P:proteolysis"/>
    <property type="evidence" value="ECO:0007669"/>
    <property type="project" value="UniProtKB-KW"/>
</dbReference>